<dbReference type="EMBL" id="JACEZS010000001">
    <property type="protein sequence ID" value="MBA5604341.1"/>
    <property type="molecule type" value="Genomic_DNA"/>
</dbReference>
<keyword evidence="3" id="KW-1185">Reference proteome</keyword>
<dbReference type="PANTHER" id="PTHR37691:SF1">
    <property type="entry name" value="BLR3518 PROTEIN"/>
    <property type="match status" value="1"/>
</dbReference>
<sequence>MKKITGSRRTMLAGSLAAAAGALAGTVASAAPATAKPTAYKALFQVSDDDPKKWNQTLNNIKNLQQDLGAANVTIEVVIFGPGIGMVKIESEVGNRVQEAIDAKVSVLVCQNTMRGAHLTPEDMQARVGYVPAGVGEIVRRQAEGYAYIRS</sequence>
<dbReference type="PANTHER" id="PTHR37691">
    <property type="entry name" value="BLR3518 PROTEIN"/>
    <property type="match status" value="1"/>
</dbReference>
<keyword evidence="1" id="KW-0732">Signal</keyword>
<dbReference type="Gene3D" id="3.40.1260.10">
    <property type="entry name" value="DsrEFH-like"/>
    <property type="match status" value="1"/>
</dbReference>
<comment type="caution">
    <text evidence="2">The sequence shown here is derived from an EMBL/GenBank/DDBJ whole genome shotgun (WGS) entry which is preliminary data.</text>
</comment>
<accession>A0A7W2I5E0</accession>
<dbReference type="PROSITE" id="PS51318">
    <property type="entry name" value="TAT"/>
    <property type="match status" value="1"/>
</dbReference>
<dbReference type="Pfam" id="PF02635">
    <property type="entry name" value="DsrE"/>
    <property type="match status" value="1"/>
</dbReference>
<protein>
    <submittedName>
        <fullName evidence="2">DsrE family protein</fullName>
    </submittedName>
</protein>
<proteinExistence type="predicted"/>
<evidence type="ECO:0000313" key="3">
    <source>
        <dbReference type="Proteomes" id="UP000566711"/>
    </source>
</evidence>
<dbReference type="SUPFAM" id="SSF75169">
    <property type="entry name" value="DsrEFH-like"/>
    <property type="match status" value="1"/>
</dbReference>
<dbReference type="InterPro" id="IPR006311">
    <property type="entry name" value="TAT_signal"/>
</dbReference>
<evidence type="ECO:0000313" key="2">
    <source>
        <dbReference type="EMBL" id="MBA5604341.1"/>
    </source>
</evidence>
<gene>
    <name evidence="2" type="ORF">H3H36_03065</name>
</gene>
<dbReference type="InterPro" id="IPR027396">
    <property type="entry name" value="DsrEFH-like"/>
</dbReference>
<dbReference type="AlphaFoldDB" id="A0A7W2I5E0"/>
<evidence type="ECO:0000256" key="1">
    <source>
        <dbReference type="SAM" id="SignalP"/>
    </source>
</evidence>
<organism evidence="2 3">
    <name type="scientific">Rugamonas fusca</name>
    <dbReference type="NCBI Taxonomy" id="2758568"/>
    <lineage>
        <taxon>Bacteria</taxon>
        <taxon>Pseudomonadati</taxon>
        <taxon>Pseudomonadota</taxon>
        <taxon>Betaproteobacteria</taxon>
        <taxon>Burkholderiales</taxon>
        <taxon>Oxalobacteraceae</taxon>
        <taxon>Telluria group</taxon>
        <taxon>Rugamonas</taxon>
    </lineage>
</organism>
<reference evidence="2 3" key="1">
    <citation type="submission" date="2020-07" db="EMBL/GenBank/DDBJ databases">
        <title>Novel species isolated from subtropical streams in China.</title>
        <authorList>
            <person name="Lu H."/>
        </authorList>
    </citation>
    <scope>NUCLEOTIDE SEQUENCE [LARGE SCALE GENOMIC DNA]</scope>
    <source>
        <strain evidence="2 3">FT3S</strain>
    </source>
</reference>
<dbReference type="InterPro" id="IPR003787">
    <property type="entry name" value="Sulphur_relay_DsrE/F-like"/>
</dbReference>
<feature type="signal peptide" evidence="1">
    <location>
        <begin position="1"/>
        <end position="30"/>
    </location>
</feature>
<dbReference type="RefSeq" id="WP_182213840.1">
    <property type="nucleotide sequence ID" value="NZ_JACEZS010000001.1"/>
</dbReference>
<name>A0A7W2I5E0_9BURK</name>
<dbReference type="Proteomes" id="UP000566711">
    <property type="component" value="Unassembled WGS sequence"/>
</dbReference>
<feature type="chain" id="PRO_5031444455" evidence="1">
    <location>
        <begin position="31"/>
        <end position="151"/>
    </location>
</feature>